<keyword evidence="7" id="KW-0934">Plastid</keyword>
<evidence type="ECO:0000256" key="1">
    <source>
        <dbReference type="ARBA" id="ARBA00006598"/>
    </source>
</evidence>
<dbReference type="AlphaFoldDB" id="A0A516ZAD5"/>
<dbReference type="PANTHER" id="PTHR33343">
    <property type="entry name" value="54S RIBOSOMAL PROTEIN BL35M"/>
    <property type="match status" value="1"/>
</dbReference>
<dbReference type="RefSeq" id="YP_009684591.1">
    <property type="nucleotide sequence ID" value="NC_044408.1"/>
</dbReference>
<gene>
    <name evidence="5 7" type="primary">rpl35</name>
</gene>
<dbReference type="GeneID" id="41657583"/>
<dbReference type="GO" id="GO:0009507">
    <property type="term" value="C:chloroplast"/>
    <property type="evidence" value="ECO:0007669"/>
    <property type="project" value="UniProtKB-SubCell"/>
</dbReference>
<dbReference type="GO" id="GO:0015934">
    <property type="term" value="C:large ribosomal subunit"/>
    <property type="evidence" value="ECO:0007669"/>
    <property type="project" value="TreeGrafter"/>
</dbReference>
<geneLocation type="chloroplast" evidence="7"/>
<evidence type="ECO:0000256" key="3">
    <source>
        <dbReference type="ARBA" id="ARBA00023274"/>
    </source>
</evidence>
<dbReference type="SUPFAM" id="SSF143034">
    <property type="entry name" value="L35p-like"/>
    <property type="match status" value="1"/>
</dbReference>
<dbReference type="FunFam" id="4.10.410.60:FF:000001">
    <property type="entry name" value="50S ribosomal protein L35"/>
    <property type="match status" value="1"/>
</dbReference>
<dbReference type="GO" id="GO:0003735">
    <property type="term" value="F:structural constituent of ribosome"/>
    <property type="evidence" value="ECO:0007669"/>
    <property type="project" value="InterPro"/>
</dbReference>
<keyword evidence="3 5" id="KW-0687">Ribonucleoprotein</keyword>
<dbReference type="PROSITE" id="PS00936">
    <property type="entry name" value="RIBOSOMAL_L35"/>
    <property type="match status" value="1"/>
</dbReference>
<evidence type="ECO:0000256" key="6">
    <source>
        <dbReference type="SAM" id="MobiDB-lite"/>
    </source>
</evidence>
<feature type="region of interest" description="Disordered" evidence="6">
    <location>
        <begin position="21"/>
        <end position="43"/>
    </location>
</feature>
<keyword evidence="2 5" id="KW-0689">Ribosomal protein</keyword>
<dbReference type="PANTHER" id="PTHR33343:SF1">
    <property type="entry name" value="LARGE RIBOSOMAL SUBUNIT PROTEIN BL35M"/>
    <property type="match status" value="1"/>
</dbReference>
<proteinExistence type="inferred from homology"/>
<protein>
    <recommendedName>
        <fullName evidence="4 5">Large ribosomal subunit protein bL35c</fullName>
    </recommendedName>
</protein>
<comment type="subcellular location">
    <subcellularLocation>
        <location evidence="5">Plastid</location>
        <location evidence="5">Chloroplast</location>
    </subcellularLocation>
</comment>
<reference evidence="7" key="1">
    <citation type="journal article" date="2019" name="J. Phycol.">
        <title>Dictyochophyceae plastid genomes reveal unusual variability of their organization.</title>
        <authorList>
            <person name="Han K.Y."/>
            <person name="Maciszewski K."/>
            <person name="Graf L."/>
            <person name="Yang J.H."/>
            <person name="Andersen R.A."/>
            <person name="Karnkowska A."/>
            <person name="Yoon H.S."/>
        </authorList>
    </citation>
    <scope>NUCLEOTIDE SEQUENCE</scope>
</reference>
<keyword evidence="7" id="KW-0150">Chloroplast</keyword>
<accession>A0A516ZAD5</accession>
<evidence type="ECO:0000256" key="4">
    <source>
        <dbReference type="ARBA" id="ARBA00072523"/>
    </source>
</evidence>
<dbReference type="HAMAP" id="MF_00514">
    <property type="entry name" value="Ribosomal_bL35"/>
    <property type="match status" value="1"/>
</dbReference>
<comment type="similarity">
    <text evidence="1 5">Belongs to the bacterial ribosomal protein bL35 family.</text>
</comment>
<dbReference type="GO" id="GO:0006412">
    <property type="term" value="P:translation"/>
    <property type="evidence" value="ECO:0007669"/>
    <property type="project" value="UniProtKB-UniRule"/>
</dbReference>
<dbReference type="NCBIfam" id="TIGR00001">
    <property type="entry name" value="rpmI_bact"/>
    <property type="match status" value="1"/>
</dbReference>
<dbReference type="InterPro" id="IPR037229">
    <property type="entry name" value="Ribosomal_bL35_sf"/>
</dbReference>
<organism evidence="7">
    <name type="scientific">Pseudopedinella elastica</name>
    <dbReference type="NCBI Taxonomy" id="35684"/>
    <lineage>
        <taxon>Eukaryota</taxon>
        <taxon>Sar</taxon>
        <taxon>Stramenopiles</taxon>
        <taxon>Ochrophyta</taxon>
        <taxon>Dictyochophyceae</taxon>
        <taxon>Pedinellales</taxon>
        <taxon>Pseudopedinella</taxon>
    </lineage>
</organism>
<dbReference type="InterPro" id="IPR018265">
    <property type="entry name" value="Ribosomal_bL35_CS"/>
</dbReference>
<dbReference type="PRINTS" id="PR00064">
    <property type="entry name" value="RIBOSOMALL35"/>
</dbReference>
<dbReference type="InterPro" id="IPR001706">
    <property type="entry name" value="Ribosomal_bL35"/>
</dbReference>
<dbReference type="EMBL" id="MK518353">
    <property type="protein sequence ID" value="QDR24677.1"/>
    <property type="molecule type" value="Genomic_DNA"/>
</dbReference>
<sequence length="87" mass="10236">MITRLHCPNYDTINQTFNQKEKVKNKLKTRKAAAKRYKKTKTGKILRKKAFRGHILEKKSPKRKRHLRKTGLVSKGEIKPILLMLPN</sequence>
<evidence type="ECO:0000256" key="2">
    <source>
        <dbReference type="ARBA" id="ARBA00022980"/>
    </source>
</evidence>
<dbReference type="Gene3D" id="4.10.410.60">
    <property type="match status" value="1"/>
</dbReference>
<feature type="compositionally biased region" description="Basic residues" evidence="6">
    <location>
        <begin position="25"/>
        <end position="43"/>
    </location>
</feature>
<evidence type="ECO:0000256" key="5">
    <source>
        <dbReference type="HAMAP-Rule" id="MF_00514"/>
    </source>
</evidence>
<dbReference type="InterPro" id="IPR021137">
    <property type="entry name" value="Ribosomal_bL35-like"/>
</dbReference>
<name>A0A516ZAD5_9STRA</name>
<dbReference type="Pfam" id="PF01632">
    <property type="entry name" value="Ribosomal_L35p"/>
    <property type="match status" value="1"/>
</dbReference>
<evidence type="ECO:0000313" key="7">
    <source>
        <dbReference type="EMBL" id="QDR24677.1"/>
    </source>
</evidence>